<dbReference type="Proteomes" id="UP000053105">
    <property type="component" value="Unassembled WGS sequence"/>
</dbReference>
<dbReference type="EMBL" id="KQ435701">
    <property type="protein sequence ID" value="KOX80396.1"/>
    <property type="molecule type" value="Genomic_DNA"/>
</dbReference>
<dbReference type="OrthoDB" id="6631093at2759"/>
<evidence type="ECO:0000313" key="1">
    <source>
        <dbReference type="EMBL" id="KOX80396.1"/>
    </source>
</evidence>
<gene>
    <name evidence="1" type="ORF">WN51_06685</name>
</gene>
<organism evidence="1 2">
    <name type="scientific">Melipona quadrifasciata</name>
    <dbReference type="NCBI Taxonomy" id="166423"/>
    <lineage>
        <taxon>Eukaryota</taxon>
        <taxon>Metazoa</taxon>
        <taxon>Ecdysozoa</taxon>
        <taxon>Arthropoda</taxon>
        <taxon>Hexapoda</taxon>
        <taxon>Insecta</taxon>
        <taxon>Pterygota</taxon>
        <taxon>Neoptera</taxon>
        <taxon>Endopterygota</taxon>
        <taxon>Hymenoptera</taxon>
        <taxon>Apocrita</taxon>
        <taxon>Aculeata</taxon>
        <taxon>Apoidea</taxon>
        <taxon>Anthophila</taxon>
        <taxon>Apidae</taxon>
        <taxon>Melipona</taxon>
    </lineage>
</organism>
<reference evidence="1 2" key="1">
    <citation type="submission" date="2015-07" db="EMBL/GenBank/DDBJ databases">
        <title>The genome of Melipona quadrifasciata.</title>
        <authorList>
            <person name="Pan H."/>
            <person name="Kapheim K."/>
        </authorList>
    </citation>
    <scope>NUCLEOTIDE SEQUENCE [LARGE SCALE GENOMIC DNA]</scope>
    <source>
        <strain evidence="1">0111107301</strain>
        <tissue evidence="1">Whole body</tissue>
    </source>
</reference>
<evidence type="ECO:0000313" key="2">
    <source>
        <dbReference type="Proteomes" id="UP000053105"/>
    </source>
</evidence>
<keyword evidence="2" id="KW-1185">Reference proteome</keyword>
<accession>A0A0M9ABF0</accession>
<proteinExistence type="predicted"/>
<dbReference type="AlphaFoldDB" id="A0A0M9ABF0"/>
<name>A0A0M9ABF0_9HYME</name>
<sequence>MIILELKGNRSSNLSPNFLFYCSVMMIQKNPNVIDHHGRNDTLLPASREKSRFRTLTWDQYDPVHQKYLEIETCFKKSCNLEEYKLTQLPNIQCQRQERRNHLLRLLSEVKEKSSSIERQIYEAEIY</sequence>
<dbReference type="STRING" id="166423.A0A0M9ABF0"/>
<protein>
    <submittedName>
        <fullName evidence="1">Uncharacterized protein</fullName>
    </submittedName>
</protein>